<dbReference type="GO" id="GO:0005524">
    <property type="term" value="F:ATP binding"/>
    <property type="evidence" value="ECO:0007669"/>
    <property type="project" value="UniProtKB-KW"/>
</dbReference>
<evidence type="ECO:0000256" key="4">
    <source>
        <dbReference type="ARBA" id="ARBA00022679"/>
    </source>
</evidence>
<evidence type="ECO:0000256" key="7">
    <source>
        <dbReference type="ARBA" id="ARBA00022840"/>
    </source>
</evidence>
<dbReference type="Gene3D" id="3.30.565.10">
    <property type="entry name" value="Histidine kinase-like ATPase, C-terminal domain"/>
    <property type="match status" value="1"/>
</dbReference>
<proteinExistence type="predicted"/>
<reference evidence="12 13" key="1">
    <citation type="submission" date="2019-03" db="EMBL/GenBank/DDBJ databases">
        <title>Genomic Encyclopedia of Type Strains, Phase IV (KMG-IV): sequencing the most valuable type-strain genomes for metagenomic binning, comparative biology and taxonomic classification.</title>
        <authorList>
            <person name="Goeker M."/>
        </authorList>
    </citation>
    <scope>NUCLEOTIDE SEQUENCE [LARGE SCALE GENOMIC DNA]</scope>
    <source>
        <strain evidence="12 13">DSM 45934</strain>
    </source>
</reference>
<evidence type="ECO:0000256" key="3">
    <source>
        <dbReference type="ARBA" id="ARBA00022553"/>
    </source>
</evidence>
<dbReference type="InterPro" id="IPR011712">
    <property type="entry name" value="Sig_transdc_His_kin_sub3_dim/P"/>
</dbReference>
<dbReference type="CDD" id="cd16917">
    <property type="entry name" value="HATPase_UhpB-NarQ-NarX-like"/>
    <property type="match status" value="1"/>
</dbReference>
<keyword evidence="8" id="KW-0902">Two-component regulatory system</keyword>
<evidence type="ECO:0000256" key="2">
    <source>
        <dbReference type="ARBA" id="ARBA00012438"/>
    </source>
</evidence>
<evidence type="ECO:0000259" key="10">
    <source>
        <dbReference type="Pfam" id="PF02518"/>
    </source>
</evidence>
<feature type="domain" description="Histidine kinase/HSP90-like ATPase" evidence="10">
    <location>
        <begin position="249"/>
        <end position="334"/>
    </location>
</feature>
<dbReference type="GO" id="GO:0016020">
    <property type="term" value="C:membrane"/>
    <property type="evidence" value="ECO:0007669"/>
    <property type="project" value="InterPro"/>
</dbReference>
<evidence type="ECO:0000313" key="13">
    <source>
        <dbReference type="Proteomes" id="UP000295680"/>
    </source>
</evidence>
<dbReference type="AlphaFoldDB" id="A0A4R2K449"/>
<dbReference type="EMBL" id="SLWS01000001">
    <property type="protein sequence ID" value="TCO64558.1"/>
    <property type="molecule type" value="Genomic_DNA"/>
</dbReference>
<keyword evidence="5" id="KW-0547">Nucleotide-binding</keyword>
<feature type="transmembrane region" description="Helical" evidence="9">
    <location>
        <begin position="110"/>
        <end position="127"/>
    </location>
</feature>
<sequence>MIDLVITVVVTAATVVPVALTAPWDAIALAVLASAPVVWVWRAPQTVGLVVGVATTVLASVYTPLLLPAGPLLVIYVIAAESTPMWRAVCALATVVGVTISLVASGDDDFSTYRYLAAAYIGAYALGTSTRARRAQARVVAEERAAAAARERTRIAQDMHDIITHSVGMMVVQAEAGPLVVHADPARAAAAFDAIAETGRGAIASLREVVAALRTVGVGSVRDLVARMDGAMLEVLGEPRPISSEVDMTVYRVVQESLTNAMRHAAARTVRVRLQWHERTLGVDVVDDGRGQVNWKAGGYGLIGMRERVMACGGTLHTGPGPGGVGFAVHATLPIG</sequence>
<dbReference type="SUPFAM" id="SSF55874">
    <property type="entry name" value="ATPase domain of HSP90 chaperone/DNA topoisomerase II/histidine kinase"/>
    <property type="match status" value="1"/>
</dbReference>
<keyword evidence="13" id="KW-1185">Reference proteome</keyword>
<dbReference type="PANTHER" id="PTHR24421:SF10">
    <property type="entry name" value="NITRATE_NITRITE SENSOR PROTEIN NARQ"/>
    <property type="match status" value="1"/>
</dbReference>
<keyword evidence="4" id="KW-0808">Transferase</keyword>
<dbReference type="PANTHER" id="PTHR24421">
    <property type="entry name" value="NITRATE/NITRITE SENSOR PROTEIN NARX-RELATED"/>
    <property type="match status" value="1"/>
</dbReference>
<evidence type="ECO:0000256" key="5">
    <source>
        <dbReference type="ARBA" id="ARBA00022741"/>
    </source>
</evidence>
<comment type="caution">
    <text evidence="12">The sequence shown here is derived from an EMBL/GenBank/DDBJ whole genome shotgun (WGS) entry which is preliminary data.</text>
</comment>
<protein>
    <recommendedName>
        <fullName evidence="2">histidine kinase</fullName>
        <ecNumber evidence="2">2.7.13.3</ecNumber>
    </recommendedName>
</protein>
<evidence type="ECO:0000256" key="9">
    <source>
        <dbReference type="SAM" id="Phobius"/>
    </source>
</evidence>
<keyword evidence="9" id="KW-1133">Transmembrane helix</keyword>
<dbReference type="EC" id="2.7.13.3" evidence="2"/>
<evidence type="ECO:0000313" key="12">
    <source>
        <dbReference type="EMBL" id="TCO64558.1"/>
    </source>
</evidence>
<name>A0A4R2K449_9PSEU</name>
<keyword evidence="3" id="KW-0597">Phosphoprotein</keyword>
<dbReference type="Gene3D" id="1.20.5.1930">
    <property type="match status" value="1"/>
</dbReference>
<comment type="catalytic activity">
    <reaction evidence="1">
        <text>ATP + protein L-histidine = ADP + protein N-phospho-L-histidine.</text>
        <dbReference type="EC" id="2.7.13.3"/>
    </reaction>
</comment>
<keyword evidence="9" id="KW-0812">Transmembrane</keyword>
<dbReference type="Pfam" id="PF02518">
    <property type="entry name" value="HATPase_c"/>
    <property type="match status" value="1"/>
</dbReference>
<feature type="domain" description="Signal transduction histidine kinase subgroup 3 dimerisation and phosphoacceptor" evidence="11">
    <location>
        <begin position="151"/>
        <end position="215"/>
    </location>
</feature>
<keyword evidence="6 12" id="KW-0418">Kinase</keyword>
<dbReference type="GO" id="GO:0000155">
    <property type="term" value="F:phosphorelay sensor kinase activity"/>
    <property type="evidence" value="ECO:0007669"/>
    <property type="project" value="InterPro"/>
</dbReference>
<evidence type="ECO:0000259" key="11">
    <source>
        <dbReference type="Pfam" id="PF07730"/>
    </source>
</evidence>
<feature type="transmembrane region" description="Helical" evidence="9">
    <location>
        <begin position="49"/>
        <end position="78"/>
    </location>
</feature>
<dbReference type="InterPro" id="IPR003594">
    <property type="entry name" value="HATPase_dom"/>
</dbReference>
<dbReference type="Pfam" id="PF07730">
    <property type="entry name" value="HisKA_3"/>
    <property type="match status" value="1"/>
</dbReference>
<evidence type="ECO:0000256" key="6">
    <source>
        <dbReference type="ARBA" id="ARBA00022777"/>
    </source>
</evidence>
<dbReference type="InterPro" id="IPR036890">
    <property type="entry name" value="HATPase_C_sf"/>
</dbReference>
<keyword evidence="9" id="KW-0472">Membrane</keyword>
<feature type="transmembrane region" description="Helical" evidence="9">
    <location>
        <begin position="85"/>
        <end position="104"/>
    </location>
</feature>
<dbReference type="Proteomes" id="UP000295680">
    <property type="component" value="Unassembled WGS sequence"/>
</dbReference>
<gene>
    <name evidence="12" type="ORF">EV192_101334</name>
</gene>
<accession>A0A4R2K449</accession>
<evidence type="ECO:0000256" key="8">
    <source>
        <dbReference type="ARBA" id="ARBA00023012"/>
    </source>
</evidence>
<keyword evidence="7" id="KW-0067">ATP-binding</keyword>
<organism evidence="12 13">
    <name type="scientific">Actinocrispum wychmicini</name>
    <dbReference type="NCBI Taxonomy" id="1213861"/>
    <lineage>
        <taxon>Bacteria</taxon>
        <taxon>Bacillati</taxon>
        <taxon>Actinomycetota</taxon>
        <taxon>Actinomycetes</taxon>
        <taxon>Pseudonocardiales</taxon>
        <taxon>Pseudonocardiaceae</taxon>
        <taxon>Actinocrispum</taxon>
    </lineage>
</organism>
<evidence type="ECO:0000256" key="1">
    <source>
        <dbReference type="ARBA" id="ARBA00000085"/>
    </source>
</evidence>
<dbReference type="GO" id="GO:0046983">
    <property type="term" value="F:protein dimerization activity"/>
    <property type="evidence" value="ECO:0007669"/>
    <property type="project" value="InterPro"/>
</dbReference>
<dbReference type="InterPro" id="IPR050482">
    <property type="entry name" value="Sensor_HK_TwoCompSys"/>
</dbReference>